<dbReference type="AlphaFoldDB" id="A0A1V9Y9B6"/>
<dbReference type="EMBL" id="JNBR01002491">
    <property type="protein sequence ID" value="OQR82320.1"/>
    <property type="molecule type" value="Genomic_DNA"/>
</dbReference>
<keyword evidence="4" id="KW-0863">Zinc-finger</keyword>
<dbReference type="PROSITE" id="PS50089">
    <property type="entry name" value="ZF_RING_2"/>
    <property type="match status" value="2"/>
</dbReference>
<dbReference type="CDD" id="cd16520">
    <property type="entry name" value="RING-HC_MIBs-like"/>
    <property type="match status" value="2"/>
</dbReference>
<dbReference type="PROSITE" id="PS50088">
    <property type="entry name" value="ANK_REPEAT"/>
    <property type="match status" value="6"/>
</dbReference>
<dbReference type="PANTHER" id="PTHR24173">
    <property type="entry name" value="ANKYRIN REPEAT CONTAINING"/>
    <property type="match status" value="1"/>
</dbReference>
<dbReference type="SMART" id="SM00248">
    <property type="entry name" value="ANK"/>
    <property type="match status" value="11"/>
</dbReference>
<dbReference type="SUPFAM" id="SSF57850">
    <property type="entry name" value="RING/U-box"/>
    <property type="match status" value="2"/>
</dbReference>
<dbReference type="Pfam" id="PF12796">
    <property type="entry name" value="Ank_2"/>
    <property type="match status" value="5"/>
</dbReference>
<accession>A0A1V9Y9B6</accession>
<dbReference type="PRINTS" id="PR01415">
    <property type="entry name" value="ANKYRIN"/>
</dbReference>
<keyword evidence="5" id="KW-0175">Coiled coil</keyword>
<dbReference type="SUPFAM" id="SSF48403">
    <property type="entry name" value="Ankyrin repeat"/>
    <property type="match status" value="2"/>
</dbReference>
<dbReference type="STRING" id="1202772.A0A1V9Y9B6"/>
<dbReference type="Pfam" id="PF13920">
    <property type="entry name" value="zf-C3HC4_3"/>
    <property type="match status" value="2"/>
</dbReference>
<dbReference type="PROSITE" id="PS50297">
    <property type="entry name" value="ANK_REP_REGION"/>
    <property type="match status" value="6"/>
</dbReference>
<keyword evidence="1" id="KW-0677">Repeat</keyword>
<proteinExistence type="predicted"/>
<feature type="domain" description="RING-type" evidence="7">
    <location>
        <begin position="1054"/>
        <end position="1087"/>
    </location>
</feature>
<dbReference type="InterPro" id="IPR001841">
    <property type="entry name" value="Znf_RING"/>
</dbReference>
<feature type="repeat" description="ANK" evidence="3">
    <location>
        <begin position="674"/>
        <end position="706"/>
    </location>
</feature>
<feature type="repeat" description="ANK" evidence="3">
    <location>
        <begin position="951"/>
        <end position="983"/>
    </location>
</feature>
<sequence>MGNTIAQLAQDELWDEVMERIEGHAFEDINVTAGSLRWTTLSFASWRGRLDVVRLLLRCKGIRVDKANFDGMTPLHEAAKHSRFEIAKLLLDAGANPHATNNDGSKPLELAGGNDGMIRLLTTAMSPVGVCAERGEWSEVKRRIQRELLPNINGCFGERRWTLLSFSAKHDQIELVDLLLRYTGVDVNVANADGMTPLHEAAKHNNLQIIALLLRAGANRTLRNAIGESPVDLATAEGQALFRLETTMPPLPAPTEIVRCPHCTFENSAPATHCSMCGNDVRSENDTVAELRERIQLLEDEALCAICEEQRKNTVFTCGHETCGACAERLIHCPNCREPITARIRRFSSSSSGAEATTIVAPAPSPNGTSSSAIVLGSISISVVAIMLIVLYHRRAARRESLQPPEPPLHRRPSASASDSNMSLSFFDVLTPCGQIATSGYSSVDGPSSRQVAKLSIMSEGREATADDDSDSELIVLAHDGMPPPVLVRWSAFHYRPDGPEDFCTVNQRTTYPNWQTGWPTAEKRAVPCAMPPVDMVRLSAQSSWSQWQGGSSFGDERCHAQVPFEPVCSGPTMANPVPQIIIREGHWTKIANLKSDFHKRTVRMVNSIAELALAEAWPELEGSLKERTVMDINATAGGMDATALALAARHGQLELVHLLLRYNDIDVDKGSRDGTTPLHEAAKNGHLEVCQALISAGADMNARNKDGSTPLHKAAKNGHLDVVKELLAAGANPQLVNKNGDKPFAVAKRMQVRELLRGRMFTVGECALHGKWNEVKRRIASQSIEDINEPFGARDWTLLAFTVWYNQVDLVELLLGYRNIDINQANMDGMTPLHEAAKYNRLSILTTLLRAGANTALRSNAGLLPIDMASTEGRALILQTPGKTVGECALHGKWNVVKQRITSRSIADVNEPFGQRGWTLLSYAAWYNQGDLVDLLLAHPDIDINKANMDGMTPLHEAAKYTRLPILAALMRAGADTTLRSNAGLTALDMAPPEGRALLLELERAPAALPTCLHGAEAADCKACLMLATAAGGDEAVLSLKQRIKRLEEASLCCICMERHKDTVFACGHETCMLCSTQLANCPNCREPITTRIRRFV</sequence>
<keyword evidence="9" id="KW-1185">Reference proteome</keyword>
<reference evidence="8 9" key="1">
    <citation type="journal article" date="2014" name="Genome Biol. Evol.">
        <title>The secreted proteins of Achlya hypogyna and Thraustotheca clavata identify the ancestral oomycete secretome and reveal gene acquisitions by horizontal gene transfer.</title>
        <authorList>
            <person name="Misner I."/>
            <person name="Blouin N."/>
            <person name="Leonard G."/>
            <person name="Richards T.A."/>
            <person name="Lane C.E."/>
        </authorList>
    </citation>
    <scope>NUCLEOTIDE SEQUENCE [LARGE SCALE GENOMIC DNA]</scope>
    <source>
        <strain evidence="8 9">ATCC 48635</strain>
    </source>
</reference>
<evidence type="ECO:0000259" key="7">
    <source>
        <dbReference type="PROSITE" id="PS50089"/>
    </source>
</evidence>
<evidence type="ECO:0000256" key="5">
    <source>
        <dbReference type="SAM" id="Coils"/>
    </source>
</evidence>
<feature type="region of interest" description="Disordered" evidence="6">
    <location>
        <begin position="400"/>
        <end position="419"/>
    </location>
</feature>
<keyword evidence="4" id="KW-0862">Zinc</keyword>
<dbReference type="InterPro" id="IPR002110">
    <property type="entry name" value="Ankyrin_rpt"/>
</dbReference>
<evidence type="ECO:0000256" key="1">
    <source>
        <dbReference type="ARBA" id="ARBA00022737"/>
    </source>
</evidence>
<evidence type="ECO:0000256" key="2">
    <source>
        <dbReference type="ARBA" id="ARBA00023043"/>
    </source>
</evidence>
<keyword evidence="4" id="KW-0479">Metal-binding</keyword>
<feature type="coiled-coil region" evidence="5">
    <location>
        <begin position="281"/>
        <end position="308"/>
    </location>
</feature>
<feature type="domain" description="RING-type" evidence="7">
    <location>
        <begin position="304"/>
        <end position="337"/>
    </location>
</feature>
<dbReference type="PANTHER" id="PTHR24173:SF74">
    <property type="entry name" value="ANKYRIN REPEAT DOMAIN-CONTAINING PROTEIN 16"/>
    <property type="match status" value="1"/>
</dbReference>
<dbReference type="InterPro" id="IPR036770">
    <property type="entry name" value="Ankyrin_rpt-contain_sf"/>
</dbReference>
<name>A0A1V9Y9B6_ACHHY</name>
<comment type="caution">
    <text evidence="8">The sequence shown here is derived from an EMBL/GenBank/DDBJ whole genome shotgun (WGS) entry which is preliminary data.</text>
</comment>
<feature type="repeat" description="ANK" evidence="3">
    <location>
        <begin position="70"/>
        <end position="102"/>
    </location>
</feature>
<feature type="repeat" description="ANK" evidence="3">
    <location>
        <begin position="829"/>
        <end position="861"/>
    </location>
</feature>
<keyword evidence="2 3" id="KW-0040">ANK repeat</keyword>
<protein>
    <submittedName>
        <fullName evidence="8">Ankyrin repeat protein</fullName>
    </submittedName>
</protein>
<evidence type="ECO:0000313" key="9">
    <source>
        <dbReference type="Proteomes" id="UP000243579"/>
    </source>
</evidence>
<evidence type="ECO:0000256" key="3">
    <source>
        <dbReference type="PROSITE-ProRule" id="PRU00023"/>
    </source>
</evidence>
<dbReference type="Pfam" id="PF00023">
    <property type="entry name" value="Ank"/>
    <property type="match status" value="1"/>
</dbReference>
<dbReference type="Gene3D" id="1.25.40.20">
    <property type="entry name" value="Ankyrin repeat-containing domain"/>
    <property type="match status" value="6"/>
</dbReference>
<dbReference type="OrthoDB" id="71742at2759"/>
<evidence type="ECO:0000313" key="8">
    <source>
        <dbReference type="EMBL" id="OQR82320.1"/>
    </source>
</evidence>
<organism evidence="8 9">
    <name type="scientific">Achlya hypogyna</name>
    <name type="common">Oomycete</name>
    <name type="synonym">Protoachlya hypogyna</name>
    <dbReference type="NCBI Taxonomy" id="1202772"/>
    <lineage>
        <taxon>Eukaryota</taxon>
        <taxon>Sar</taxon>
        <taxon>Stramenopiles</taxon>
        <taxon>Oomycota</taxon>
        <taxon>Saprolegniomycetes</taxon>
        <taxon>Saprolegniales</taxon>
        <taxon>Achlyaceae</taxon>
        <taxon>Achlya</taxon>
    </lineage>
</organism>
<dbReference type="SMART" id="SM00184">
    <property type="entry name" value="RING"/>
    <property type="match status" value="2"/>
</dbReference>
<dbReference type="GO" id="GO:0008270">
    <property type="term" value="F:zinc ion binding"/>
    <property type="evidence" value="ECO:0007669"/>
    <property type="project" value="UniProtKB-KW"/>
</dbReference>
<feature type="repeat" description="ANK" evidence="3">
    <location>
        <begin position="193"/>
        <end position="225"/>
    </location>
</feature>
<evidence type="ECO:0000256" key="4">
    <source>
        <dbReference type="PROSITE-ProRule" id="PRU00175"/>
    </source>
</evidence>
<gene>
    <name evidence="8" type="ORF">ACHHYP_16231</name>
</gene>
<evidence type="ECO:0000256" key="6">
    <source>
        <dbReference type="SAM" id="MobiDB-lite"/>
    </source>
</evidence>
<dbReference type="Proteomes" id="UP000243579">
    <property type="component" value="Unassembled WGS sequence"/>
</dbReference>
<dbReference type="Gene3D" id="3.30.40.10">
    <property type="entry name" value="Zinc/RING finger domain, C3HC4 (zinc finger)"/>
    <property type="match status" value="2"/>
</dbReference>
<feature type="repeat" description="ANK" evidence="3">
    <location>
        <begin position="707"/>
        <end position="739"/>
    </location>
</feature>
<dbReference type="InterPro" id="IPR013083">
    <property type="entry name" value="Znf_RING/FYVE/PHD"/>
</dbReference>